<dbReference type="EMBL" id="JAQNDN010000005">
    <property type="protein sequence ID" value="MDC0668842.1"/>
    <property type="molecule type" value="Genomic_DNA"/>
</dbReference>
<dbReference type="RefSeq" id="WP_271998388.1">
    <property type="nucleotide sequence ID" value="NZ_JAQNDN010000005.1"/>
</dbReference>
<protein>
    <submittedName>
        <fullName evidence="2">AgmX/PglI C-terminal domain-containing protein</fullName>
    </submittedName>
</protein>
<evidence type="ECO:0000256" key="1">
    <source>
        <dbReference type="SAM" id="MobiDB-lite"/>
    </source>
</evidence>
<feature type="compositionally biased region" description="Gly residues" evidence="1">
    <location>
        <begin position="33"/>
        <end position="54"/>
    </location>
</feature>
<comment type="caution">
    <text evidence="2">The sequence shown here is derived from an EMBL/GenBank/DDBJ whole genome shotgun (WGS) entry which is preliminary data.</text>
</comment>
<name>A0ABT5B6X5_9BACT</name>
<evidence type="ECO:0000313" key="3">
    <source>
        <dbReference type="Proteomes" id="UP001217838"/>
    </source>
</evidence>
<reference evidence="2 3" key="1">
    <citation type="submission" date="2022-11" db="EMBL/GenBank/DDBJ databases">
        <title>Minimal conservation of predation-associated metabolite biosynthetic gene clusters underscores biosynthetic potential of Myxococcota including descriptions for ten novel species: Archangium lansinium sp. nov., Myxococcus landrumus sp. nov., Nannocystis bai.</title>
        <authorList>
            <person name="Ahearne A."/>
            <person name="Stevens C."/>
            <person name="Dowd S."/>
        </authorList>
    </citation>
    <scope>NUCLEOTIDE SEQUENCE [LARGE SCALE GENOMIC DNA]</scope>
    <source>
        <strain evidence="2 3">NCELM</strain>
    </source>
</reference>
<dbReference type="NCBIfam" id="NF033768">
    <property type="entry name" value="myxo_SS_tail"/>
    <property type="match status" value="1"/>
</dbReference>
<dbReference type="InterPro" id="IPR049806">
    <property type="entry name" value="MasK-like_C"/>
</dbReference>
<keyword evidence="3" id="KW-1185">Reference proteome</keyword>
<evidence type="ECO:0000313" key="2">
    <source>
        <dbReference type="EMBL" id="MDC0668842.1"/>
    </source>
</evidence>
<dbReference type="Proteomes" id="UP001217838">
    <property type="component" value="Unassembled WGS sequence"/>
</dbReference>
<organism evidence="2 3">
    <name type="scientific">Nannocystis radixulma</name>
    <dbReference type="NCBI Taxonomy" id="2995305"/>
    <lineage>
        <taxon>Bacteria</taxon>
        <taxon>Pseudomonadati</taxon>
        <taxon>Myxococcota</taxon>
        <taxon>Polyangia</taxon>
        <taxon>Nannocystales</taxon>
        <taxon>Nannocystaceae</taxon>
        <taxon>Nannocystis</taxon>
    </lineage>
</organism>
<proteinExistence type="predicted"/>
<feature type="region of interest" description="Disordered" evidence="1">
    <location>
        <begin position="25"/>
        <end position="57"/>
    </location>
</feature>
<accession>A0ABT5B6X5</accession>
<gene>
    <name evidence="2" type="ORF">POL58_13895</name>
</gene>
<sequence>MTTSRNPWTLALLFVTVAALPGCKKEATSSPDAGGGDAAAGNGDAGGGDNGGYDGPTEDVLTVDAFEETMQTKQSDVADCFAQAKEAKPDLAGKLALEVTVAGDGSIQTIKFEDSSTIKEASITSCVEEKAKGWKFPKTRDGNPMTLPYSLNLS</sequence>